<evidence type="ECO:0000256" key="1">
    <source>
        <dbReference type="ARBA" id="ARBA00005709"/>
    </source>
</evidence>
<dbReference type="AlphaFoldDB" id="A0A1H3VMT9"/>
<dbReference type="InterPro" id="IPR042187">
    <property type="entry name" value="Flagellin_C_sub2"/>
</dbReference>
<evidence type="ECO:0000259" key="4">
    <source>
        <dbReference type="Pfam" id="PF00669"/>
    </source>
</evidence>
<dbReference type="InterPro" id="IPR001492">
    <property type="entry name" value="Flagellin"/>
</dbReference>
<dbReference type="Gene3D" id="1.20.1330.10">
    <property type="entry name" value="f41 fragment of flagellin, N-terminal domain"/>
    <property type="match status" value="1"/>
</dbReference>
<evidence type="ECO:0000313" key="7">
    <source>
        <dbReference type="Proteomes" id="UP000199409"/>
    </source>
</evidence>
<evidence type="ECO:0000256" key="3">
    <source>
        <dbReference type="RuleBase" id="RU362073"/>
    </source>
</evidence>
<protein>
    <recommendedName>
        <fullName evidence="3">Flagellin</fullName>
    </recommendedName>
</protein>
<keyword evidence="6" id="KW-0966">Cell projection</keyword>
<evidence type="ECO:0000259" key="5">
    <source>
        <dbReference type="Pfam" id="PF00700"/>
    </source>
</evidence>
<dbReference type="GO" id="GO:0005198">
    <property type="term" value="F:structural molecule activity"/>
    <property type="evidence" value="ECO:0007669"/>
    <property type="project" value="UniProtKB-UniRule"/>
</dbReference>
<dbReference type="RefSeq" id="WP_092344038.1">
    <property type="nucleotide sequence ID" value="NZ_FNQN01000001.1"/>
</dbReference>
<dbReference type="Pfam" id="PF00700">
    <property type="entry name" value="Flagellin_C"/>
    <property type="match status" value="1"/>
</dbReference>
<dbReference type="InterPro" id="IPR046358">
    <property type="entry name" value="Flagellin_C"/>
</dbReference>
<reference evidence="6 7" key="1">
    <citation type="submission" date="2016-10" db="EMBL/GenBank/DDBJ databases">
        <authorList>
            <person name="de Groot N.N."/>
        </authorList>
    </citation>
    <scope>NUCLEOTIDE SEQUENCE [LARGE SCALE GENOMIC DNA]</scope>
    <source>
        <strain evidence="6 7">DSM 7343</strain>
    </source>
</reference>
<dbReference type="Pfam" id="PF00669">
    <property type="entry name" value="Flagellin_N"/>
    <property type="match status" value="1"/>
</dbReference>
<dbReference type="PRINTS" id="PR00207">
    <property type="entry name" value="FLAGELLIN"/>
</dbReference>
<comment type="function">
    <text evidence="3">Flagellin is the subunit protein which polymerizes to form the filaments of bacterial flagella.</text>
</comment>
<dbReference type="Proteomes" id="UP000199409">
    <property type="component" value="Unassembled WGS sequence"/>
</dbReference>
<dbReference type="Gene3D" id="6.10.10.10">
    <property type="entry name" value="Flagellar export chaperone, C-terminal domain"/>
    <property type="match status" value="1"/>
</dbReference>
<proteinExistence type="inferred from homology"/>
<comment type="subcellular location">
    <subcellularLocation>
        <location evidence="3">Secreted</location>
    </subcellularLocation>
    <subcellularLocation>
        <location evidence="3">Bacterial flagellum</location>
    </subcellularLocation>
</comment>
<dbReference type="PANTHER" id="PTHR42792">
    <property type="entry name" value="FLAGELLIN"/>
    <property type="match status" value="1"/>
</dbReference>
<dbReference type="Gene3D" id="2.60.40.4390">
    <property type="match status" value="1"/>
</dbReference>
<keyword evidence="2 3" id="KW-0975">Bacterial flagellum</keyword>
<keyword evidence="3" id="KW-0964">Secreted</keyword>
<keyword evidence="6" id="KW-0282">Flagellum</keyword>
<dbReference type="EMBL" id="FNQN01000001">
    <property type="protein sequence ID" value="SDZ76021.1"/>
    <property type="molecule type" value="Genomic_DNA"/>
</dbReference>
<keyword evidence="7" id="KW-1185">Reference proteome</keyword>
<comment type="similarity">
    <text evidence="1 3">Belongs to the bacterial flagellin family.</text>
</comment>
<name>A0A1H3VMT9_9BACT</name>
<dbReference type="Gene3D" id="6.10.280.190">
    <property type="match status" value="1"/>
</dbReference>
<dbReference type="OrthoDB" id="9796789at2"/>
<dbReference type="GO" id="GO:0009288">
    <property type="term" value="C:bacterial-type flagellum"/>
    <property type="evidence" value="ECO:0007669"/>
    <property type="project" value="UniProtKB-SubCell"/>
</dbReference>
<feature type="domain" description="Flagellin N-terminal" evidence="4">
    <location>
        <begin position="5"/>
        <end position="141"/>
    </location>
</feature>
<dbReference type="SUPFAM" id="SSF64518">
    <property type="entry name" value="Phase 1 flagellin"/>
    <property type="match status" value="1"/>
</dbReference>
<sequence length="389" mass="39508">MAITINTNVASLNAQRNLSSSQSDLNTSMERLSSGLRINSAKDDAAGLAISDRMTSQIRGLTQAARNANDGISLAQTAEGALQESTNILQRMRELAVQSANDTNSDSDRASLNDEVIQLKAELDRIAETTEFNGKAVIDGTMSNATFQVGANAGTNQTISFGIDSAKGADLGTAGNIAVTSAVAEGTFSSLSFEGAAAGTTANGTYNVVFEAGAVTSTSAAYASGTNTITITLGTVAANQTSTAVANAIGTSITGVTVSASSSETFTADSDGAVTLTGGSNEVLTTTVDGISITGIEGAQSAIESIDLALSDIDTIRGGLGAVQNRFESTIANLNNVSENLSAARSRILDADIAQETSAMTKNNILQQAGVSILAQANQTPQLALSLLS</sequence>
<evidence type="ECO:0000256" key="2">
    <source>
        <dbReference type="ARBA" id="ARBA00023143"/>
    </source>
</evidence>
<evidence type="ECO:0000313" key="6">
    <source>
        <dbReference type="EMBL" id="SDZ76021.1"/>
    </source>
</evidence>
<dbReference type="STRING" id="37625.SAMN05660420_00165"/>
<dbReference type="GO" id="GO:0005576">
    <property type="term" value="C:extracellular region"/>
    <property type="evidence" value="ECO:0007669"/>
    <property type="project" value="UniProtKB-SubCell"/>
</dbReference>
<keyword evidence="6" id="KW-0969">Cilium</keyword>
<feature type="domain" description="Flagellin C-terminal" evidence="5">
    <location>
        <begin position="303"/>
        <end position="388"/>
    </location>
</feature>
<accession>A0A1H3VMT9</accession>
<dbReference type="InterPro" id="IPR001029">
    <property type="entry name" value="Flagellin_N"/>
</dbReference>
<dbReference type="PANTHER" id="PTHR42792:SF2">
    <property type="entry name" value="FLAGELLIN"/>
    <property type="match status" value="1"/>
</dbReference>
<organism evidence="6 7">
    <name type="scientific">Desulfuromusa kysingii</name>
    <dbReference type="NCBI Taxonomy" id="37625"/>
    <lineage>
        <taxon>Bacteria</taxon>
        <taxon>Pseudomonadati</taxon>
        <taxon>Thermodesulfobacteriota</taxon>
        <taxon>Desulfuromonadia</taxon>
        <taxon>Desulfuromonadales</taxon>
        <taxon>Geopsychrobacteraceae</taxon>
        <taxon>Desulfuromusa</taxon>
    </lineage>
</organism>
<gene>
    <name evidence="6" type="ORF">SAMN05660420_00165</name>
</gene>